<dbReference type="PANTHER" id="PTHR30461">
    <property type="entry name" value="DNA-INVERTASE FROM LAMBDOID PROPHAGE"/>
    <property type="match status" value="1"/>
</dbReference>
<dbReference type="SMART" id="SM00857">
    <property type="entry name" value="Resolvase"/>
    <property type="match status" value="1"/>
</dbReference>
<feature type="region of interest" description="Disordered" evidence="3">
    <location>
        <begin position="570"/>
        <end position="592"/>
    </location>
</feature>
<evidence type="ECO:0000259" key="4">
    <source>
        <dbReference type="SMART" id="SM00857"/>
    </source>
</evidence>
<evidence type="ECO:0000256" key="3">
    <source>
        <dbReference type="SAM" id="MobiDB-lite"/>
    </source>
</evidence>
<dbReference type="CDD" id="cd00338">
    <property type="entry name" value="Ser_Recombinase"/>
    <property type="match status" value="1"/>
</dbReference>
<organism evidence="5 6">
    <name type="scientific">Rhizocola hellebori</name>
    <dbReference type="NCBI Taxonomy" id="1392758"/>
    <lineage>
        <taxon>Bacteria</taxon>
        <taxon>Bacillati</taxon>
        <taxon>Actinomycetota</taxon>
        <taxon>Actinomycetes</taxon>
        <taxon>Micromonosporales</taxon>
        <taxon>Micromonosporaceae</taxon>
        <taxon>Rhizocola</taxon>
    </lineage>
</organism>
<dbReference type="RefSeq" id="WP_203909658.1">
    <property type="nucleotide sequence ID" value="NZ_BONY01000022.1"/>
</dbReference>
<evidence type="ECO:0000256" key="2">
    <source>
        <dbReference type="ARBA" id="ARBA00023172"/>
    </source>
</evidence>
<dbReference type="PANTHER" id="PTHR30461:SF2">
    <property type="entry name" value="SERINE RECOMBINASE PINE-RELATED"/>
    <property type="match status" value="1"/>
</dbReference>
<evidence type="ECO:0000256" key="1">
    <source>
        <dbReference type="ARBA" id="ARBA00023125"/>
    </source>
</evidence>
<dbReference type="InterPro" id="IPR006119">
    <property type="entry name" value="Resolv_N"/>
</dbReference>
<dbReference type="Pfam" id="PF00239">
    <property type="entry name" value="Resolvase"/>
    <property type="match status" value="1"/>
</dbReference>
<dbReference type="SUPFAM" id="SSF53041">
    <property type="entry name" value="Resolvase-like"/>
    <property type="match status" value="1"/>
</dbReference>
<keyword evidence="1" id="KW-0238">DNA-binding</keyword>
<protein>
    <recommendedName>
        <fullName evidence="4">Resolvase/invertase-type recombinase catalytic domain-containing protein</fullName>
    </recommendedName>
</protein>
<proteinExistence type="predicted"/>
<dbReference type="InterPro" id="IPR050639">
    <property type="entry name" value="SSR_resolvase"/>
</dbReference>
<accession>A0A8J3VHE4</accession>
<feature type="domain" description="Resolvase/invertase-type recombinase catalytic" evidence="4">
    <location>
        <begin position="9"/>
        <end position="165"/>
    </location>
</feature>
<evidence type="ECO:0000313" key="6">
    <source>
        <dbReference type="Proteomes" id="UP000612899"/>
    </source>
</evidence>
<sequence length="592" mass="64401">MTNTPDKACAIYVRLSRLHSADSLSKGRSLAEQETETRAMADRLGLTVVDVFKEREGVGASRRSGKRRPEWERALAALDHGDTFRTLLVWELSRADRRGWAVLDGMVTLLGEKGRRLLGVDGTDLTDPARRLENVIRAEMARQEAENTAARVERAKRADRLAGRWPGGIAPFGLRIGADRRLEPDPETYPTARAIADAILKDATLWSVVQTLNGKARKPIEGIPILARTPEGRTPGERVRRTRAGRDIEVNAAWTVGSVSALLRSPSFAGLATKRARKALADGGQWAAVGNVMVDEEGRPMTVGTGVITEGERDRILRSLTARTRETGDRVAVSDTSRRSIAGVGRRGESLLTGGLGRCQCGASLQVYGMTAKYPQGFLRCGAYANGKGCDTLAQGPRETVERHVLSQVWAALVFARAKGLALWDAVQSAWREAVRVEESEAIRVAREDAGAATSAVERLEDLLADGLLDRAAYARQRARKAEALAAAEARLAALAPDEPVYGDEPWDQIVAWHESGNVADLRRLVSLAVREIILLPAPDRGVDENGQRRSTRGQRFNAADRIEILWREDAAGPGKSPAMPWVGAPIHSGRA</sequence>
<keyword evidence="6" id="KW-1185">Reference proteome</keyword>
<dbReference type="AlphaFoldDB" id="A0A8J3VHE4"/>
<dbReference type="InterPro" id="IPR036162">
    <property type="entry name" value="Resolvase-like_N_sf"/>
</dbReference>
<dbReference type="GO" id="GO:0000150">
    <property type="term" value="F:DNA strand exchange activity"/>
    <property type="evidence" value="ECO:0007669"/>
    <property type="project" value="InterPro"/>
</dbReference>
<dbReference type="GO" id="GO:0003677">
    <property type="term" value="F:DNA binding"/>
    <property type="evidence" value="ECO:0007669"/>
    <property type="project" value="UniProtKB-KW"/>
</dbReference>
<evidence type="ECO:0000313" key="5">
    <source>
        <dbReference type="EMBL" id="GIH05818.1"/>
    </source>
</evidence>
<dbReference type="Gene3D" id="3.40.50.1390">
    <property type="entry name" value="Resolvase, N-terminal catalytic domain"/>
    <property type="match status" value="1"/>
</dbReference>
<dbReference type="EMBL" id="BONY01000022">
    <property type="protein sequence ID" value="GIH05818.1"/>
    <property type="molecule type" value="Genomic_DNA"/>
</dbReference>
<gene>
    <name evidence="5" type="ORF">Rhe02_38850</name>
</gene>
<name>A0A8J3VHE4_9ACTN</name>
<dbReference type="InterPro" id="IPR038109">
    <property type="entry name" value="DNA_bind_recomb_sf"/>
</dbReference>
<comment type="caution">
    <text evidence="5">The sequence shown here is derived from an EMBL/GenBank/DDBJ whole genome shotgun (WGS) entry which is preliminary data.</text>
</comment>
<dbReference type="Proteomes" id="UP000612899">
    <property type="component" value="Unassembled WGS sequence"/>
</dbReference>
<keyword evidence="2" id="KW-0233">DNA recombination</keyword>
<dbReference type="Gene3D" id="3.90.1750.20">
    <property type="entry name" value="Putative Large Serine Recombinase, Chain B, Domain 2"/>
    <property type="match status" value="1"/>
</dbReference>
<reference evidence="5" key="1">
    <citation type="submission" date="2021-01" db="EMBL/GenBank/DDBJ databases">
        <title>Whole genome shotgun sequence of Rhizocola hellebori NBRC 109834.</title>
        <authorList>
            <person name="Komaki H."/>
            <person name="Tamura T."/>
        </authorList>
    </citation>
    <scope>NUCLEOTIDE SEQUENCE</scope>
    <source>
        <strain evidence="5">NBRC 109834</strain>
    </source>
</reference>